<reference evidence="3" key="1">
    <citation type="submission" date="2019-01" db="EMBL/GenBank/DDBJ databases">
        <title>Draft genome sequences of three monokaryotic isolates of the white-rot basidiomycete fungus Dichomitus squalens.</title>
        <authorList>
            <consortium name="DOE Joint Genome Institute"/>
            <person name="Lopez S.C."/>
            <person name="Andreopoulos B."/>
            <person name="Pangilinan J."/>
            <person name="Lipzen A."/>
            <person name="Riley R."/>
            <person name="Ahrendt S."/>
            <person name="Ng V."/>
            <person name="Barry K."/>
            <person name="Daum C."/>
            <person name="Grigoriev I.V."/>
            <person name="Hilden K.S."/>
            <person name="Makela M.R."/>
            <person name="de Vries R.P."/>
        </authorList>
    </citation>
    <scope>NUCLEOTIDE SEQUENCE [LARGE SCALE GENOMIC DNA]</scope>
    <source>
        <strain evidence="3">OM18370.1</strain>
    </source>
</reference>
<evidence type="ECO:0000313" key="3">
    <source>
        <dbReference type="EMBL" id="TBU26360.1"/>
    </source>
</evidence>
<dbReference type="EMBL" id="ML143447">
    <property type="protein sequence ID" value="TBU26360.1"/>
    <property type="molecule type" value="Genomic_DNA"/>
</dbReference>
<gene>
    <name evidence="3" type="ORF">BD311DRAFT_451713</name>
</gene>
<name>A0A4Q9MG05_9APHY</name>
<dbReference type="PANTHER" id="PTHR47369">
    <property type="entry name" value="BTB/POZ DOMAIN-CONTAINING PROTEIN"/>
    <property type="match status" value="1"/>
</dbReference>
<dbReference type="Gene3D" id="3.30.710.10">
    <property type="entry name" value="Potassium Channel Kv1.1, Chain A"/>
    <property type="match status" value="1"/>
</dbReference>
<evidence type="ECO:0000256" key="1">
    <source>
        <dbReference type="SAM" id="MobiDB-lite"/>
    </source>
</evidence>
<dbReference type="InterPro" id="IPR000210">
    <property type="entry name" value="BTB/POZ_dom"/>
</dbReference>
<dbReference type="SUPFAM" id="SSF54695">
    <property type="entry name" value="POZ domain"/>
    <property type="match status" value="1"/>
</dbReference>
<dbReference type="InterPro" id="IPR011333">
    <property type="entry name" value="SKP1/BTB/POZ_sf"/>
</dbReference>
<evidence type="ECO:0000259" key="2">
    <source>
        <dbReference type="PROSITE" id="PS50097"/>
    </source>
</evidence>
<dbReference type="PANTHER" id="PTHR47369:SF1">
    <property type="entry name" value="BTB_POZ DOMAIN-CONTAINING PROTEIN"/>
    <property type="match status" value="1"/>
</dbReference>
<accession>A0A4Q9MG05</accession>
<dbReference type="Proteomes" id="UP000292957">
    <property type="component" value="Unassembled WGS sequence"/>
</dbReference>
<proteinExistence type="predicted"/>
<organism evidence="3">
    <name type="scientific">Dichomitus squalens</name>
    <dbReference type="NCBI Taxonomy" id="114155"/>
    <lineage>
        <taxon>Eukaryota</taxon>
        <taxon>Fungi</taxon>
        <taxon>Dikarya</taxon>
        <taxon>Basidiomycota</taxon>
        <taxon>Agaricomycotina</taxon>
        <taxon>Agaricomycetes</taxon>
        <taxon>Polyporales</taxon>
        <taxon>Polyporaceae</taxon>
        <taxon>Dichomitus</taxon>
    </lineage>
</organism>
<feature type="region of interest" description="Disordered" evidence="1">
    <location>
        <begin position="1"/>
        <end position="23"/>
    </location>
</feature>
<dbReference type="OrthoDB" id="6359943at2759"/>
<sequence length="137" mass="15335">MSDLSRFSLESRPYSHPRSSHHPDSIILERSTLPLCPHVMTSAPNSPTRPSPSDLQSHLYASFLQRKTADVALRISGSWHAIYRLHRVILIQAGFFQSLFTAGFSESKSSSYTMGPDYIDIVFDDPNITRAGLRQSA</sequence>
<feature type="domain" description="BTB" evidence="2">
    <location>
        <begin position="69"/>
        <end position="125"/>
    </location>
</feature>
<dbReference type="AlphaFoldDB" id="A0A4Q9MG05"/>
<protein>
    <recommendedName>
        <fullName evidence="2">BTB domain-containing protein</fullName>
    </recommendedName>
</protein>
<dbReference type="PROSITE" id="PS50097">
    <property type="entry name" value="BTB"/>
    <property type="match status" value="1"/>
</dbReference>